<sequence length="164" mass="18832">MVVSEGMLKWVMRLYPPLLFQRIWVVKFDKGYKGVEVRIKKSFLNKNYNKSIFGGTIFAAADPFYPLLFHQLFSHKGYKLIAWSKSSAIQYIKPGLTDLHFKISLNNDDIAAAETILNTVGKYTGHYPIDIYNKDGEICVSLMNEVYVRNLNFVDTNVSPTDDH</sequence>
<dbReference type="STRING" id="1391627.SAMN05216464_101161"/>
<gene>
    <name evidence="1" type="ORF">SAMN05216464_101161</name>
</gene>
<dbReference type="Pfam" id="PF14539">
    <property type="entry name" value="DUF4442"/>
    <property type="match status" value="1"/>
</dbReference>
<protein>
    <recommendedName>
        <fullName evidence="3">Acyl-coenzyme A thioesterase PaaI, contains HGG motif</fullName>
    </recommendedName>
</protein>
<evidence type="ECO:0008006" key="3">
    <source>
        <dbReference type="Google" id="ProtNLM"/>
    </source>
</evidence>
<dbReference type="AlphaFoldDB" id="A0A1G6T3L3"/>
<accession>A0A1G6T3L3</accession>
<proteinExistence type="predicted"/>
<dbReference type="OrthoDB" id="9814774at2"/>
<evidence type="ECO:0000313" key="2">
    <source>
        <dbReference type="Proteomes" id="UP000199072"/>
    </source>
</evidence>
<keyword evidence="2" id="KW-1185">Reference proteome</keyword>
<dbReference type="Gene3D" id="3.10.129.10">
    <property type="entry name" value="Hotdog Thioesterase"/>
    <property type="match status" value="1"/>
</dbReference>
<dbReference type="InterPro" id="IPR029069">
    <property type="entry name" value="HotDog_dom_sf"/>
</dbReference>
<dbReference type="EMBL" id="FNAI01000001">
    <property type="protein sequence ID" value="SDD23563.1"/>
    <property type="molecule type" value="Genomic_DNA"/>
</dbReference>
<evidence type="ECO:0000313" key="1">
    <source>
        <dbReference type="EMBL" id="SDD23563.1"/>
    </source>
</evidence>
<dbReference type="SUPFAM" id="SSF54637">
    <property type="entry name" value="Thioesterase/thiol ester dehydrase-isomerase"/>
    <property type="match status" value="1"/>
</dbReference>
<dbReference type="Proteomes" id="UP000199072">
    <property type="component" value="Unassembled WGS sequence"/>
</dbReference>
<dbReference type="RefSeq" id="WP_091142612.1">
    <property type="nucleotide sequence ID" value="NZ_FNAI01000001.1"/>
</dbReference>
<dbReference type="InterPro" id="IPR027961">
    <property type="entry name" value="DUF4442"/>
</dbReference>
<organism evidence="1 2">
    <name type="scientific">Mucilaginibacter pineti</name>
    <dbReference type="NCBI Taxonomy" id="1391627"/>
    <lineage>
        <taxon>Bacteria</taxon>
        <taxon>Pseudomonadati</taxon>
        <taxon>Bacteroidota</taxon>
        <taxon>Sphingobacteriia</taxon>
        <taxon>Sphingobacteriales</taxon>
        <taxon>Sphingobacteriaceae</taxon>
        <taxon>Mucilaginibacter</taxon>
    </lineage>
</organism>
<name>A0A1G6T3L3_9SPHI</name>
<reference evidence="1 2" key="1">
    <citation type="submission" date="2016-10" db="EMBL/GenBank/DDBJ databases">
        <authorList>
            <person name="de Groot N.N."/>
        </authorList>
    </citation>
    <scope>NUCLEOTIDE SEQUENCE [LARGE SCALE GENOMIC DNA]</scope>
    <source>
        <strain evidence="1 2">47C3B</strain>
    </source>
</reference>